<proteinExistence type="predicted"/>
<keyword evidence="2" id="KW-1185">Reference proteome</keyword>
<name>A0ABU5HT82_9BACE</name>
<dbReference type="EMBL" id="JARZAK010000005">
    <property type="protein sequence ID" value="MDY7258080.1"/>
    <property type="molecule type" value="Genomic_DNA"/>
</dbReference>
<gene>
    <name evidence="1" type="ORF">QHG74_10155</name>
</gene>
<sequence length="779" mass="85132">MAILSNGKFYGFLCSAKETGQKLANGVKEYVEDFVSGFAGHGWKIWEYAKGKWMLEIDSIRVRGQFTVFEMLISKVRAIIGAQAITQGCGKVKAVELSKDGTAYLITLEDADMSFMEHDFIRCQEFTGSQKVYHVEIESVADGIIRVPLSEFDLDEEGIVLNPPAPGDDIVQFGNSSHDEKYVGRHSAIYMHANEGLQPAIDVLDEIYSKDWSDCLKVRLGGDIPGGDGARGFYSVNGMIKGIDKSGHTTYCLYPDGTAELGDKSALFKPNKSGYIAGGAIAWELNEEELEYVCTMKGVVLTWDNLDNDAKENLKGEPGKDGLDIVWKGDSSTPPANPQKNWAYRDTDNGQVYIYTGAVWALMVTDGNDGVDGTNGEPGADGEDGMRVYITYNDSEKEPAKPVGDGTTEGWHTNATASVIWISQKVAKNVTDGEWGEAIKIKGEPGKDANLLSWIEKWNGYATELGEDYIVTPKMFSGVRSSDRKLTGIVQGKDCLIDKEGNKHSGIFALVDDEIVFELDPINKKYKFKGEVIADSGTFNGTVNADKGTFKGTIIAEKGSIGGFEITSGRIGSEVNTEYGGGQLAIYNNLIRVGNSDSYSLLGGDTIPGTAGGAYTSTCRFTNNTKNDSYNGANYGMMINVSGAKRNYGIKSDAPIVATSCIGMKIARPIYWINGSSDDGKDFDFSKYSVYLLASNRNMSLNLPTESTVASYFGLTSLPGDFSVMFTLHIRPWSYDITINNVYDWNANLINVTMVKGDTLTLLISKYDGFRYDVLNRQD</sequence>
<evidence type="ECO:0000313" key="2">
    <source>
        <dbReference type="Proteomes" id="UP001292913"/>
    </source>
</evidence>
<dbReference type="Proteomes" id="UP001292913">
    <property type="component" value="Unassembled WGS sequence"/>
</dbReference>
<dbReference type="RefSeq" id="WP_258979783.1">
    <property type="nucleotide sequence ID" value="NZ_JARZAK010000005.1"/>
</dbReference>
<evidence type="ECO:0000313" key="1">
    <source>
        <dbReference type="EMBL" id="MDY7258080.1"/>
    </source>
</evidence>
<comment type="caution">
    <text evidence="1">The sequence shown here is derived from an EMBL/GenBank/DDBJ whole genome shotgun (WGS) entry which is preliminary data.</text>
</comment>
<protein>
    <submittedName>
        <fullName evidence="1">DUF3672 domain-containing protein</fullName>
    </submittedName>
</protein>
<organism evidence="1 2">
    <name type="scientific">Bacteroides vicugnae</name>
    <dbReference type="NCBI Taxonomy" id="3037989"/>
    <lineage>
        <taxon>Bacteria</taxon>
        <taxon>Pseudomonadati</taxon>
        <taxon>Bacteroidota</taxon>
        <taxon>Bacteroidia</taxon>
        <taxon>Bacteroidales</taxon>
        <taxon>Bacteroidaceae</taxon>
        <taxon>Bacteroides</taxon>
    </lineage>
</organism>
<accession>A0ABU5HT82</accession>
<reference evidence="1 2" key="1">
    <citation type="submission" date="2023-04" db="EMBL/GenBank/DDBJ databases">
        <title>Bacteroides pacosi sp. nov., isolated from the fecal material of an alpaca.</title>
        <authorList>
            <person name="Miller S."/>
            <person name="Hendry M."/>
            <person name="King J."/>
            <person name="Sankaranarayanan K."/>
            <person name="Lawson P.A."/>
        </authorList>
    </citation>
    <scope>NUCLEOTIDE SEQUENCE [LARGE SCALE GENOMIC DNA]</scope>
    <source>
        <strain evidence="1 2">A2-P53</strain>
    </source>
</reference>